<dbReference type="GO" id="GO:0016020">
    <property type="term" value="C:membrane"/>
    <property type="evidence" value="ECO:0007669"/>
    <property type="project" value="GOC"/>
</dbReference>
<feature type="transmembrane region" description="Helical" evidence="1">
    <location>
        <begin position="74"/>
        <end position="93"/>
    </location>
</feature>
<keyword evidence="3" id="KW-0269">Exonuclease</keyword>
<sequence length="347" mass="40003">MQKINPFRFGQKIAEIAVFTYSALILAYLGLRWILGNNSWPIELTSSFIPWIFFPIFIIPLAAFFIINKNWFKIVSCVACFLLISWIHIKYFYPLPPPTTVSTLSFKVLSLNNSWHKTPSDNLVNLILNQEPDIVCLQEVTGKHRKEAFPKLQPFYYINAGPGVAVLSKYPILSGENIKLGDESHRESQQRVIIQLNPQEQVVVYNVPTSSPWVKFYKYGGLKLPVYEYAERSAEIADLVQRLQREKNPVILAGDLNMTDQSHDYHQLRGVMRDTFAESGWGFGFTWPDGWDFNFLLPNSNIILKYPLVRVDYIWHSQEWFSTKTEVLPTTGSDHLPLVTQLHFLGT</sequence>
<keyword evidence="1" id="KW-0472">Membrane</keyword>
<dbReference type="GO" id="GO:0004527">
    <property type="term" value="F:exonuclease activity"/>
    <property type="evidence" value="ECO:0007669"/>
    <property type="project" value="UniProtKB-KW"/>
</dbReference>
<evidence type="ECO:0000259" key="2">
    <source>
        <dbReference type="Pfam" id="PF03372"/>
    </source>
</evidence>
<keyword evidence="1" id="KW-0812">Transmembrane</keyword>
<dbReference type="PANTHER" id="PTHR14859:SF15">
    <property type="entry name" value="ENDONUCLEASE_EXONUCLEASE_PHOSPHATASE DOMAIN-CONTAINING PROTEIN"/>
    <property type="match status" value="1"/>
</dbReference>
<comment type="caution">
    <text evidence="3">The sequence shown here is derived from an EMBL/GenBank/DDBJ whole genome shotgun (WGS) entry which is preliminary data.</text>
</comment>
<keyword evidence="3" id="KW-0378">Hydrolase</keyword>
<protein>
    <submittedName>
        <fullName evidence="3">Endonuclease/exonuclease/phosphatase</fullName>
    </submittedName>
</protein>
<name>A0A7C3ZTV1_9CYAN</name>
<dbReference type="AlphaFoldDB" id="A0A7C3ZTV1"/>
<dbReference type="Gene3D" id="3.60.10.10">
    <property type="entry name" value="Endonuclease/exonuclease/phosphatase"/>
    <property type="match status" value="1"/>
</dbReference>
<dbReference type="GO" id="GO:0004519">
    <property type="term" value="F:endonuclease activity"/>
    <property type="evidence" value="ECO:0007669"/>
    <property type="project" value="UniProtKB-KW"/>
</dbReference>
<evidence type="ECO:0000256" key="1">
    <source>
        <dbReference type="SAM" id="Phobius"/>
    </source>
</evidence>
<dbReference type="InterPro" id="IPR005135">
    <property type="entry name" value="Endo/exonuclease/phosphatase"/>
</dbReference>
<accession>A0A7C3ZTV1</accession>
<organism evidence="3">
    <name type="scientific">Planktothricoides sp. SpSt-374</name>
    <dbReference type="NCBI Taxonomy" id="2282167"/>
    <lineage>
        <taxon>Bacteria</taxon>
        <taxon>Bacillati</taxon>
        <taxon>Cyanobacteriota</taxon>
        <taxon>Cyanophyceae</taxon>
        <taxon>Oscillatoriophycideae</taxon>
        <taxon>Oscillatoriales</taxon>
        <taxon>Oscillatoriaceae</taxon>
        <taxon>Planktothricoides</taxon>
    </lineage>
</organism>
<feature type="domain" description="Endonuclease/exonuclease/phosphatase" evidence="2">
    <location>
        <begin position="120"/>
        <end position="335"/>
    </location>
</feature>
<dbReference type="InterPro" id="IPR051916">
    <property type="entry name" value="GPI-anchor_lipid_remodeler"/>
</dbReference>
<evidence type="ECO:0000313" key="3">
    <source>
        <dbReference type="EMBL" id="HGF99788.1"/>
    </source>
</evidence>
<dbReference type="GO" id="GO:0006506">
    <property type="term" value="P:GPI anchor biosynthetic process"/>
    <property type="evidence" value="ECO:0007669"/>
    <property type="project" value="TreeGrafter"/>
</dbReference>
<dbReference type="Pfam" id="PF03372">
    <property type="entry name" value="Exo_endo_phos"/>
    <property type="match status" value="1"/>
</dbReference>
<gene>
    <name evidence="3" type="ORF">ENR15_03735</name>
</gene>
<dbReference type="PANTHER" id="PTHR14859">
    <property type="entry name" value="CALCOFLUOR WHITE HYPERSENSITIVE PROTEIN PRECURSOR"/>
    <property type="match status" value="1"/>
</dbReference>
<proteinExistence type="predicted"/>
<feature type="transmembrane region" description="Helical" evidence="1">
    <location>
        <begin position="47"/>
        <end position="67"/>
    </location>
</feature>
<dbReference type="InterPro" id="IPR036691">
    <property type="entry name" value="Endo/exonu/phosph_ase_sf"/>
</dbReference>
<keyword evidence="1" id="KW-1133">Transmembrane helix</keyword>
<keyword evidence="3" id="KW-0540">Nuclease</keyword>
<reference evidence="3" key="1">
    <citation type="journal article" date="2020" name="mSystems">
        <title>Genome- and Community-Level Interaction Insights into Carbon Utilization and Element Cycling Functions of Hydrothermarchaeota in Hydrothermal Sediment.</title>
        <authorList>
            <person name="Zhou Z."/>
            <person name="Liu Y."/>
            <person name="Xu W."/>
            <person name="Pan J."/>
            <person name="Luo Z.H."/>
            <person name="Li M."/>
        </authorList>
    </citation>
    <scope>NUCLEOTIDE SEQUENCE [LARGE SCALE GENOMIC DNA]</scope>
    <source>
        <strain evidence="3">SpSt-374</strain>
    </source>
</reference>
<dbReference type="SUPFAM" id="SSF56219">
    <property type="entry name" value="DNase I-like"/>
    <property type="match status" value="1"/>
</dbReference>
<dbReference type="EMBL" id="DSPX01000039">
    <property type="protein sequence ID" value="HGF99788.1"/>
    <property type="molecule type" value="Genomic_DNA"/>
</dbReference>
<feature type="transmembrane region" description="Helical" evidence="1">
    <location>
        <begin position="12"/>
        <end position="35"/>
    </location>
</feature>
<keyword evidence="3" id="KW-0255">Endonuclease</keyword>